<keyword evidence="6" id="KW-0812">Transmembrane</keyword>
<proteinExistence type="inferred from homology"/>
<evidence type="ECO:0000256" key="3">
    <source>
        <dbReference type="ARBA" id="ARBA00009295"/>
    </source>
</evidence>
<accession>A0A6G1D892</accession>
<reference evidence="9 10" key="1">
    <citation type="submission" date="2019-11" db="EMBL/GenBank/DDBJ databases">
        <title>Whole genome sequence of Oryza granulata.</title>
        <authorList>
            <person name="Li W."/>
        </authorList>
    </citation>
    <scope>NUCLEOTIDE SEQUENCE [LARGE SCALE GENOMIC DNA]</scope>
    <source>
        <strain evidence="10">cv. Menghai</strain>
        <tissue evidence="9">Leaf</tissue>
    </source>
</reference>
<feature type="domain" description="Fatty acid desaturase" evidence="7">
    <location>
        <begin position="120"/>
        <end position="312"/>
    </location>
</feature>
<evidence type="ECO:0000256" key="5">
    <source>
        <dbReference type="ARBA" id="ARBA00023136"/>
    </source>
</evidence>
<comment type="similarity">
    <text evidence="3">Belongs to the fatty acid desaturase type 1 family.</text>
</comment>
<feature type="transmembrane region" description="Helical" evidence="6">
    <location>
        <begin position="124"/>
        <end position="142"/>
    </location>
</feature>
<evidence type="ECO:0000313" key="9">
    <source>
        <dbReference type="EMBL" id="KAF0908599.1"/>
    </source>
</evidence>
<keyword evidence="6" id="KW-1133">Transmembrane helix</keyword>
<keyword evidence="10" id="KW-1185">Reference proteome</keyword>
<dbReference type="InterPro" id="IPR021863">
    <property type="entry name" value="FAS_N"/>
</dbReference>
<dbReference type="InterPro" id="IPR005804">
    <property type="entry name" value="FA_desaturase_dom"/>
</dbReference>
<feature type="transmembrane region" description="Helical" evidence="6">
    <location>
        <begin position="202"/>
        <end position="220"/>
    </location>
</feature>
<dbReference type="PANTHER" id="PTHR32100">
    <property type="entry name" value="OMEGA-6 FATTY ACID DESATURASE, CHLOROPLASTIC"/>
    <property type="match status" value="1"/>
</dbReference>
<dbReference type="Pfam" id="PF11960">
    <property type="entry name" value="DUF3474"/>
    <property type="match status" value="1"/>
</dbReference>
<feature type="transmembrane region" description="Helical" evidence="6">
    <location>
        <begin position="275"/>
        <end position="294"/>
    </location>
</feature>
<name>A0A6G1D892_9ORYZ</name>
<comment type="pathway">
    <text evidence="2">Lipid metabolism.</text>
</comment>
<evidence type="ECO:0008006" key="11">
    <source>
        <dbReference type="Google" id="ProtNLM"/>
    </source>
</evidence>
<sequence length="351" mass="39304">MARVLLSVSGCCGGGVLTPLPLLPRRRAIALPFVPSTLLRRALRLRLRLRVAAPTLLVTDNAPEAGEFDPGAAPPFGLADIRAAIPKHCWVKAHWRSTGYVVRDVVVVLALAAAAARLDSWLAWPLYWAAQGTMFWALFVLGHDCGHGSLSNNSMLNSVVGHILHSSILVPYHGWRISHRTHHQNHGHLPERLYRSLDSATGMLRFTIPFPMLAYPFYLWSQSPGKSGSHFHPGSDLFQPNERNDVLTSTACWVAMAAFLAGLTFLMGPLQMLKLYFVPYWIFVMWLDFVTYLHHHSHNDKLPWYRGKDSCMSDYKLDDNAKSCFCSQKSPLVVHDASWLHLFSARDASLS</sequence>
<comment type="caution">
    <text evidence="9">The sequence shown here is derived from an EMBL/GenBank/DDBJ whole genome shotgun (WGS) entry which is preliminary data.</text>
</comment>
<gene>
    <name evidence="9" type="ORF">E2562_026647</name>
</gene>
<feature type="domain" description="Fatty acid desaturase N-terminal" evidence="8">
    <location>
        <begin position="63"/>
        <end position="113"/>
    </location>
</feature>
<feature type="transmembrane region" description="Helical" evidence="6">
    <location>
        <begin position="246"/>
        <end position="268"/>
    </location>
</feature>
<protein>
    <recommendedName>
        <fullName evidence="11">Fatty acid desaturase domain-containing protein</fullName>
    </recommendedName>
</protein>
<evidence type="ECO:0000259" key="7">
    <source>
        <dbReference type="Pfam" id="PF00487"/>
    </source>
</evidence>
<evidence type="ECO:0000256" key="4">
    <source>
        <dbReference type="ARBA" id="ARBA00023002"/>
    </source>
</evidence>
<dbReference type="GO" id="GO:0006629">
    <property type="term" value="P:lipid metabolic process"/>
    <property type="evidence" value="ECO:0007669"/>
    <property type="project" value="InterPro"/>
</dbReference>
<feature type="transmembrane region" description="Helical" evidence="6">
    <location>
        <begin position="100"/>
        <end position="118"/>
    </location>
</feature>
<evidence type="ECO:0000256" key="2">
    <source>
        <dbReference type="ARBA" id="ARBA00005189"/>
    </source>
</evidence>
<dbReference type="InterPro" id="IPR012171">
    <property type="entry name" value="Fatty_acid_desaturase"/>
</dbReference>
<dbReference type="GO" id="GO:0016717">
    <property type="term" value="F:oxidoreductase activity, acting on paired donors, with oxidation of a pair of donors resulting in the reduction of molecular oxygen to two molecules of water"/>
    <property type="evidence" value="ECO:0007669"/>
    <property type="project" value="InterPro"/>
</dbReference>
<evidence type="ECO:0000313" key="10">
    <source>
        <dbReference type="Proteomes" id="UP000479710"/>
    </source>
</evidence>
<dbReference type="Proteomes" id="UP000479710">
    <property type="component" value="Unassembled WGS sequence"/>
</dbReference>
<dbReference type="AlphaFoldDB" id="A0A6G1D892"/>
<evidence type="ECO:0000256" key="6">
    <source>
        <dbReference type="SAM" id="Phobius"/>
    </source>
</evidence>
<evidence type="ECO:0000256" key="1">
    <source>
        <dbReference type="ARBA" id="ARBA00004370"/>
    </source>
</evidence>
<dbReference type="EMBL" id="SPHZ02000007">
    <property type="protein sequence ID" value="KAF0908599.1"/>
    <property type="molecule type" value="Genomic_DNA"/>
</dbReference>
<dbReference type="OrthoDB" id="1461976at2759"/>
<organism evidence="9 10">
    <name type="scientific">Oryza meyeriana var. granulata</name>
    <dbReference type="NCBI Taxonomy" id="110450"/>
    <lineage>
        <taxon>Eukaryota</taxon>
        <taxon>Viridiplantae</taxon>
        <taxon>Streptophyta</taxon>
        <taxon>Embryophyta</taxon>
        <taxon>Tracheophyta</taxon>
        <taxon>Spermatophyta</taxon>
        <taxon>Magnoliopsida</taxon>
        <taxon>Liliopsida</taxon>
        <taxon>Poales</taxon>
        <taxon>Poaceae</taxon>
        <taxon>BOP clade</taxon>
        <taxon>Oryzoideae</taxon>
        <taxon>Oryzeae</taxon>
        <taxon>Oryzinae</taxon>
        <taxon>Oryza</taxon>
        <taxon>Oryza meyeriana</taxon>
    </lineage>
</organism>
<dbReference type="Pfam" id="PF00487">
    <property type="entry name" value="FA_desaturase"/>
    <property type="match status" value="1"/>
</dbReference>
<comment type="subcellular location">
    <subcellularLocation>
        <location evidence="1">Membrane</location>
    </subcellularLocation>
</comment>
<keyword evidence="5 6" id="KW-0472">Membrane</keyword>
<keyword evidence="4" id="KW-0560">Oxidoreductase</keyword>
<evidence type="ECO:0000259" key="8">
    <source>
        <dbReference type="Pfam" id="PF11960"/>
    </source>
</evidence>
<dbReference type="GO" id="GO:0016020">
    <property type="term" value="C:membrane"/>
    <property type="evidence" value="ECO:0007669"/>
    <property type="project" value="UniProtKB-SubCell"/>
</dbReference>